<dbReference type="PANTHER" id="PTHR34276:SF1">
    <property type="entry name" value="MINI-RIBONUCLEASE 3"/>
    <property type="match status" value="1"/>
</dbReference>
<dbReference type="Pfam" id="PF00636">
    <property type="entry name" value="Ribonuclease_3"/>
    <property type="match status" value="1"/>
</dbReference>
<evidence type="ECO:0000256" key="4">
    <source>
        <dbReference type="ARBA" id="ARBA00022801"/>
    </source>
</evidence>
<protein>
    <recommendedName>
        <fullName evidence="5">Mini-ribonuclease 3</fullName>
        <shortName evidence="5">Mini-3</shortName>
        <shortName evidence="5">Mini-RNase 3</shortName>
        <ecNumber evidence="5">3.1.26.-</ecNumber>
    </recommendedName>
    <alternativeName>
        <fullName evidence="5">Mini-RNase III</fullName>
        <shortName evidence="5">Mini-III</shortName>
    </alternativeName>
</protein>
<keyword evidence="5" id="KW-0690">Ribosome biogenesis</keyword>
<reference evidence="8" key="3">
    <citation type="journal article" date="2023" name="Microbiol. Resour. Announc.">
        <title>Draft Genome Sequence of Granulicatella sp. Strain S8, Isolated from a Marine Fish, Seriola quinqueradiata.</title>
        <authorList>
            <person name="Lee M."/>
            <person name="Farooq A."/>
            <person name="Jeong J.B."/>
            <person name="Jung M.Y."/>
        </authorList>
    </citation>
    <scope>NUCLEOTIDE SEQUENCE</scope>
    <source>
        <strain evidence="8">S8</strain>
    </source>
</reference>
<accession>A0ABT1WNS1</accession>
<comment type="similarity">
    <text evidence="5">Belongs to the MrnC RNase family.</text>
</comment>
<keyword evidence="4 5" id="KW-0378">Hydrolase</keyword>
<keyword evidence="9" id="KW-1185">Reference proteome</keyword>
<dbReference type="HAMAP" id="MF_01468">
    <property type="entry name" value="RNase_Mini_III"/>
    <property type="match status" value="1"/>
</dbReference>
<keyword evidence="1 5" id="KW-0698">rRNA processing</keyword>
<dbReference type="Gene3D" id="1.10.1520.10">
    <property type="entry name" value="Ribonuclease III domain"/>
    <property type="match status" value="1"/>
</dbReference>
<dbReference type="PIRSF" id="PIRSF005520">
    <property type="entry name" value="UCP005520"/>
    <property type="match status" value="1"/>
</dbReference>
<keyword evidence="5" id="KW-0963">Cytoplasm</keyword>
<dbReference type="SUPFAM" id="SSF69065">
    <property type="entry name" value="RNase III domain-like"/>
    <property type="match status" value="1"/>
</dbReference>
<dbReference type="PANTHER" id="PTHR34276">
    <property type="entry name" value="MINI-RIBONUCLEASE 3"/>
    <property type="match status" value="1"/>
</dbReference>
<keyword evidence="3 5" id="KW-0255">Endonuclease</keyword>
<keyword evidence="6" id="KW-0472">Membrane</keyword>
<keyword evidence="5" id="KW-0694">RNA-binding</keyword>
<organism evidence="8 9">
    <name type="scientific">Granulicatella seriolae</name>
    <dbReference type="NCBI Taxonomy" id="2967226"/>
    <lineage>
        <taxon>Bacteria</taxon>
        <taxon>Bacillati</taxon>
        <taxon>Bacillota</taxon>
        <taxon>Bacilli</taxon>
        <taxon>Lactobacillales</taxon>
        <taxon>Carnobacteriaceae</taxon>
        <taxon>Granulicatella</taxon>
    </lineage>
</organism>
<dbReference type="Proteomes" id="UP001059480">
    <property type="component" value="Unassembled WGS sequence"/>
</dbReference>
<sequence length="135" mass="15452">MTSDHSWQTHNGLVLAYIGDGVYELFVRMYVLNKGMTQPKKLHKASTSYVSAKAQCFAMQTMLEQEGFLTPEEDLYYKRGRNSKSHTSAKNADILTYRIATGFEALIGYLYLSKQEERLEEIMTWSIKHIEGSLA</sequence>
<proteinExistence type="inferred from homology"/>
<comment type="subunit">
    <text evidence="5">Homodimer.</text>
</comment>
<feature type="active site" evidence="5">
    <location>
        <position position="20"/>
    </location>
</feature>
<keyword evidence="6" id="KW-0812">Transmembrane</keyword>
<evidence type="ECO:0000259" key="7">
    <source>
        <dbReference type="Pfam" id="PF00636"/>
    </source>
</evidence>
<dbReference type="InterPro" id="IPR008226">
    <property type="entry name" value="Mini3_fam"/>
</dbReference>
<dbReference type="EMBL" id="JANHNZ010000005">
    <property type="protein sequence ID" value="MCQ9210141.1"/>
    <property type="molecule type" value="Genomic_DNA"/>
</dbReference>
<comment type="function">
    <text evidence="5">Involved in correct processing of both the 5' and 3' ends of 23S rRNA precursor. Processes 30S rRNA precursor transcript even in absence of ribonuclease 3 (Rnc); Rnc processes 30S rRNA into smaller rRNA precursors.</text>
</comment>
<dbReference type="InterPro" id="IPR000999">
    <property type="entry name" value="RNase_III_dom"/>
</dbReference>
<evidence type="ECO:0000256" key="2">
    <source>
        <dbReference type="ARBA" id="ARBA00022722"/>
    </source>
</evidence>
<dbReference type="RefSeq" id="WP_256945257.1">
    <property type="nucleotide sequence ID" value="NZ_JANHNZ010000005.1"/>
</dbReference>
<feature type="domain" description="RNase III" evidence="7">
    <location>
        <begin position="14"/>
        <end position="114"/>
    </location>
</feature>
<evidence type="ECO:0000313" key="8">
    <source>
        <dbReference type="EMBL" id="MCQ9210141.1"/>
    </source>
</evidence>
<comment type="cofactor">
    <cofactor evidence="5">
        <name>Mg(2+)</name>
        <dbReference type="ChEBI" id="CHEBI:18420"/>
    </cofactor>
</comment>
<dbReference type="EC" id="3.1.26.-" evidence="5"/>
<keyword evidence="2 5" id="KW-0540">Nuclease</keyword>
<evidence type="ECO:0000256" key="6">
    <source>
        <dbReference type="SAM" id="Phobius"/>
    </source>
</evidence>
<feature type="transmembrane region" description="Helical" evidence="6">
    <location>
        <begin position="12"/>
        <end position="31"/>
    </location>
</feature>
<keyword evidence="5" id="KW-0699">rRNA-binding</keyword>
<comment type="caution">
    <text evidence="8">The sequence shown here is derived from an EMBL/GenBank/DDBJ whole genome shotgun (WGS) entry which is preliminary data.</text>
</comment>
<reference evidence="8" key="1">
    <citation type="submission" date="2022-07" db="EMBL/GenBank/DDBJ databases">
        <authorList>
            <person name="Jung M.-Y."/>
            <person name="Lee M."/>
        </authorList>
    </citation>
    <scope>NUCLEOTIDE SEQUENCE</scope>
    <source>
        <strain evidence="8">S8</strain>
    </source>
</reference>
<keyword evidence="6" id="KW-1133">Transmembrane helix</keyword>
<gene>
    <name evidence="5" type="primary">mrnC</name>
    <name evidence="8" type="ORF">NPA36_06210</name>
</gene>
<dbReference type="CDD" id="cd00593">
    <property type="entry name" value="RIBOc"/>
    <property type="match status" value="1"/>
</dbReference>
<keyword evidence="5" id="KW-0460">Magnesium</keyword>
<dbReference type="InterPro" id="IPR036389">
    <property type="entry name" value="RNase_III_sf"/>
</dbReference>
<name>A0ABT1WNS1_9LACT</name>
<evidence type="ECO:0000256" key="3">
    <source>
        <dbReference type="ARBA" id="ARBA00022759"/>
    </source>
</evidence>
<reference evidence="8" key="2">
    <citation type="journal article" date="2023" name="Curr. Microbiol.">
        <title>Granulicatella seriolae sp. nov., a Novel Facultative Anaerobe Isolated from Yellowtail Marine Fish.</title>
        <authorList>
            <person name="Lee M."/>
            <person name="Choi Y.J."/>
            <person name="Farooq A."/>
            <person name="Jeong J.B."/>
            <person name="Jung M.Y."/>
        </authorList>
    </citation>
    <scope>NUCLEOTIDE SEQUENCE</scope>
    <source>
        <strain evidence="8">S8</strain>
    </source>
</reference>
<evidence type="ECO:0000313" key="9">
    <source>
        <dbReference type="Proteomes" id="UP001059480"/>
    </source>
</evidence>
<evidence type="ECO:0000256" key="5">
    <source>
        <dbReference type="HAMAP-Rule" id="MF_01468"/>
    </source>
</evidence>
<evidence type="ECO:0000256" key="1">
    <source>
        <dbReference type="ARBA" id="ARBA00022552"/>
    </source>
</evidence>
<comment type="subcellular location">
    <subcellularLocation>
        <location evidence="5">Cytoplasm</location>
    </subcellularLocation>
</comment>